<organism evidence="1 2">
    <name type="scientific">Phytophthora cactorum</name>
    <dbReference type="NCBI Taxonomy" id="29920"/>
    <lineage>
        <taxon>Eukaryota</taxon>
        <taxon>Sar</taxon>
        <taxon>Stramenopiles</taxon>
        <taxon>Oomycota</taxon>
        <taxon>Peronosporomycetes</taxon>
        <taxon>Peronosporales</taxon>
        <taxon>Peronosporaceae</taxon>
        <taxon>Phytophthora</taxon>
    </lineage>
</organism>
<dbReference type="Proteomes" id="UP000736787">
    <property type="component" value="Unassembled WGS sequence"/>
</dbReference>
<protein>
    <submittedName>
        <fullName evidence="1">Uncharacterized protein</fullName>
    </submittedName>
</protein>
<dbReference type="AlphaFoldDB" id="A0A8T1CDK1"/>
<accession>A0A8T1CDK1</accession>
<reference evidence="1" key="1">
    <citation type="submission" date="2018-10" db="EMBL/GenBank/DDBJ databases">
        <title>Effector identification in a new, highly contiguous assembly of the strawberry crown rot pathogen Phytophthora cactorum.</title>
        <authorList>
            <person name="Armitage A.D."/>
            <person name="Nellist C.F."/>
            <person name="Bates H."/>
            <person name="Vickerstaff R.J."/>
            <person name="Harrison R.J."/>
        </authorList>
    </citation>
    <scope>NUCLEOTIDE SEQUENCE</scope>
    <source>
        <strain evidence="1">4040</strain>
    </source>
</reference>
<sequence length="128" mass="13657">MVFRTPPPFKRALVISKRSLVCRPAAAISACKSLSPPLPLTVCPNGCVASAATLAQTQRRAIRVGHSRLPESRRLQPRLLPQRQRSRGGWARPGSGPCVRWLDGARLGPEPAAAASTHGAAASTVFWS</sequence>
<evidence type="ECO:0000313" key="1">
    <source>
        <dbReference type="EMBL" id="KAG2917504.1"/>
    </source>
</evidence>
<dbReference type="EMBL" id="RCMK01000654">
    <property type="protein sequence ID" value="KAG2917504.1"/>
    <property type="molecule type" value="Genomic_DNA"/>
</dbReference>
<proteinExistence type="predicted"/>
<name>A0A8T1CDK1_9STRA</name>
<comment type="caution">
    <text evidence="1">The sequence shown here is derived from an EMBL/GenBank/DDBJ whole genome shotgun (WGS) entry which is preliminary data.</text>
</comment>
<gene>
    <name evidence="1" type="ORF">PC117_g17407</name>
</gene>
<evidence type="ECO:0000313" key="2">
    <source>
        <dbReference type="Proteomes" id="UP000736787"/>
    </source>
</evidence>